<dbReference type="Gene3D" id="1.20.5.4090">
    <property type="match status" value="1"/>
</dbReference>
<sequence>MNTAAPACCQCEELKKNIETVSDALQRARDENADLKVNIEILSETLQRARDEKADFQLQHLELNERIQHLELENDTLKMSVETVSETLQHKEDRIADLQLENGEVKERNQHLELENDEVKEMLRSAHYRVSRLIPQATEEVHNARITIANLQTENERLANDRDLLARVHEEMEEQHAALKSRTEELTTKVVDRDDTIKELTEENRQLREGHRSASHGQPEGSRREESRDADFKVTARGCYYDPLTQQWDLCGLFNYGRAVRPSATCWREVLAMNSPRTVKLPDNLAAEVLEEEITELISTIVSALPYLQGLTGPSAYLPHCYLVFQEGHLRRELFEAYFAGCAENGCYTFTQADYAVLSDAHVDGYLRTVLPLLPGNVSCVKVCGTLIRTLAWCHALPDHITTINLRQCPNITDYSPLFGMRVSRTLIYDSTN</sequence>
<organism evidence="3 4">
    <name type="scientific">Angomonas deanei</name>
    <dbReference type="NCBI Taxonomy" id="59799"/>
    <lineage>
        <taxon>Eukaryota</taxon>
        <taxon>Discoba</taxon>
        <taxon>Euglenozoa</taxon>
        <taxon>Kinetoplastea</taxon>
        <taxon>Metakinetoplastina</taxon>
        <taxon>Trypanosomatida</taxon>
        <taxon>Trypanosomatidae</taxon>
        <taxon>Strigomonadinae</taxon>
        <taxon>Angomonas</taxon>
    </lineage>
</organism>
<gene>
    <name evidence="3" type="ORF">ADEAN_000183300</name>
</gene>
<evidence type="ECO:0000256" key="2">
    <source>
        <dbReference type="SAM" id="MobiDB-lite"/>
    </source>
</evidence>
<evidence type="ECO:0000256" key="1">
    <source>
        <dbReference type="SAM" id="Coils"/>
    </source>
</evidence>
<keyword evidence="1" id="KW-0175">Coiled coil</keyword>
<dbReference type="EMBL" id="LR877147">
    <property type="protein sequence ID" value="CAD2214387.1"/>
    <property type="molecule type" value="Genomic_DNA"/>
</dbReference>
<dbReference type="VEuPathDB" id="TriTrypDB:ADEAN_000183300"/>
<proteinExistence type="predicted"/>
<name>A0A7G2C6F9_9TRYP</name>
<dbReference type="AlphaFoldDB" id="A0A7G2C6F9"/>
<accession>A0A7G2C6F9</accession>
<protein>
    <submittedName>
        <fullName evidence="3">Uncharacterized protein</fullName>
    </submittedName>
</protein>
<evidence type="ECO:0000313" key="3">
    <source>
        <dbReference type="EMBL" id="CAD2214387.1"/>
    </source>
</evidence>
<dbReference type="Proteomes" id="UP000515908">
    <property type="component" value="Chromosome 03"/>
</dbReference>
<reference evidence="3 4" key="1">
    <citation type="submission" date="2020-08" db="EMBL/GenBank/DDBJ databases">
        <authorList>
            <person name="Newling K."/>
            <person name="Davey J."/>
            <person name="Forrester S."/>
        </authorList>
    </citation>
    <scope>NUCLEOTIDE SEQUENCE [LARGE SCALE GENOMIC DNA]</scope>
    <source>
        <strain evidence="4">Crithidia deanei Carvalho (ATCC PRA-265)</strain>
    </source>
</reference>
<feature type="coiled-coil region" evidence="1">
    <location>
        <begin position="11"/>
        <end position="189"/>
    </location>
</feature>
<evidence type="ECO:0000313" key="4">
    <source>
        <dbReference type="Proteomes" id="UP000515908"/>
    </source>
</evidence>
<feature type="region of interest" description="Disordered" evidence="2">
    <location>
        <begin position="202"/>
        <end position="229"/>
    </location>
</feature>
<keyword evidence="4" id="KW-1185">Reference proteome</keyword>
<feature type="compositionally biased region" description="Basic and acidic residues" evidence="2">
    <location>
        <begin position="202"/>
        <end position="212"/>
    </location>
</feature>